<evidence type="ECO:0000256" key="4">
    <source>
        <dbReference type="ARBA" id="ARBA00022777"/>
    </source>
</evidence>
<dbReference type="InterPro" id="IPR043129">
    <property type="entry name" value="ATPase_NBD"/>
</dbReference>
<evidence type="ECO:0000313" key="12">
    <source>
        <dbReference type="Proteomes" id="UP000272474"/>
    </source>
</evidence>
<keyword evidence="12" id="KW-1185">Reference proteome</keyword>
<feature type="region of interest" description="Disordered" evidence="8">
    <location>
        <begin position="485"/>
        <end position="508"/>
    </location>
</feature>
<evidence type="ECO:0000256" key="7">
    <source>
        <dbReference type="RuleBase" id="RU003733"/>
    </source>
</evidence>
<dbReference type="PIRSF" id="PIRSF000538">
    <property type="entry name" value="GlpK"/>
    <property type="match status" value="1"/>
</dbReference>
<dbReference type="GO" id="GO:0004370">
    <property type="term" value="F:glycerol kinase activity"/>
    <property type="evidence" value="ECO:0007669"/>
    <property type="project" value="TreeGrafter"/>
</dbReference>
<evidence type="ECO:0000313" key="11">
    <source>
        <dbReference type="EMBL" id="RKN39741.1"/>
    </source>
</evidence>
<dbReference type="PANTHER" id="PTHR10196:SF69">
    <property type="entry name" value="GLYCEROL KINASE"/>
    <property type="match status" value="1"/>
</dbReference>
<evidence type="ECO:0000259" key="10">
    <source>
        <dbReference type="Pfam" id="PF02782"/>
    </source>
</evidence>
<dbReference type="RefSeq" id="WP_120681751.1">
    <property type="nucleotide sequence ID" value="NZ_RBAL01000012.1"/>
</dbReference>
<evidence type="ECO:0000259" key="9">
    <source>
        <dbReference type="Pfam" id="PF00370"/>
    </source>
</evidence>
<dbReference type="Pfam" id="PF00370">
    <property type="entry name" value="FGGY_N"/>
    <property type="match status" value="1"/>
</dbReference>
<dbReference type="OrthoDB" id="9805576at2"/>
<dbReference type="InterPro" id="IPR018483">
    <property type="entry name" value="Carb_kinase_FGGY_CS"/>
</dbReference>
<evidence type="ECO:0000256" key="6">
    <source>
        <dbReference type="ARBA" id="ARBA00043149"/>
    </source>
</evidence>
<keyword evidence="5" id="KW-0067">ATP-binding</keyword>
<keyword evidence="4 7" id="KW-0418">Kinase</keyword>
<reference evidence="11 12" key="1">
    <citation type="journal article" date="2014" name="Int. J. Syst. Evol. Microbiol.">
        <title>Streptomyces hoynatensis sp. nov., isolated from deep marine sediment.</title>
        <authorList>
            <person name="Veyisoglu A."/>
            <person name="Sahin N."/>
        </authorList>
    </citation>
    <scope>NUCLEOTIDE SEQUENCE [LARGE SCALE GENOMIC DNA]</scope>
    <source>
        <strain evidence="11 12">KCTC 29097</strain>
    </source>
</reference>
<comment type="similarity">
    <text evidence="1 7">Belongs to the FGGY kinase family.</text>
</comment>
<dbReference type="AlphaFoldDB" id="A0A3A9YUE9"/>
<evidence type="ECO:0000256" key="8">
    <source>
        <dbReference type="SAM" id="MobiDB-lite"/>
    </source>
</evidence>
<evidence type="ECO:0000256" key="1">
    <source>
        <dbReference type="ARBA" id="ARBA00009156"/>
    </source>
</evidence>
<dbReference type="PROSITE" id="PS00445">
    <property type="entry name" value="FGGY_KINASES_2"/>
    <property type="match status" value="1"/>
</dbReference>
<dbReference type="GO" id="GO:0005524">
    <property type="term" value="F:ATP binding"/>
    <property type="evidence" value="ECO:0007669"/>
    <property type="project" value="UniProtKB-KW"/>
</dbReference>
<dbReference type="Proteomes" id="UP000272474">
    <property type="component" value="Unassembled WGS sequence"/>
</dbReference>
<evidence type="ECO:0000256" key="3">
    <source>
        <dbReference type="ARBA" id="ARBA00022741"/>
    </source>
</evidence>
<dbReference type="GO" id="GO:0019563">
    <property type="term" value="P:glycerol catabolic process"/>
    <property type="evidence" value="ECO:0007669"/>
    <property type="project" value="TreeGrafter"/>
</dbReference>
<organism evidence="11 12">
    <name type="scientific">Streptomyces hoynatensis</name>
    <dbReference type="NCBI Taxonomy" id="1141874"/>
    <lineage>
        <taxon>Bacteria</taxon>
        <taxon>Bacillati</taxon>
        <taxon>Actinomycetota</taxon>
        <taxon>Actinomycetes</taxon>
        <taxon>Kitasatosporales</taxon>
        <taxon>Streptomycetaceae</taxon>
        <taxon>Streptomyces</taxon>
    </lineage>
</organism>
<dbReference type="InterPro" id="IPR018485">
    <property type="entry name" value="FGGY_C"/>
</dbReference>
<accession>A0A3A9YUE9</accession>
<name>A0A3A9YUE9_9ACTN</name>
<evidence type="ECO:0000256" key="2">
    <source>
        <dbReference type="ARBA" id="ARBA00022679"/>
    </source>
</evidence>
<keyword evidence="3" id="KW-0547">Nucleotide-binding</keyword>
<protein>
    <recommendedName>
        <fullName evidence="6">ATP:glycerol 3-phosphotransferase</fullName>
    </recommendedName>
</protein>
<dbReference type="Pfam" id="PF02782">
    <property type="entry name" value="FGGY_C"/>
    <property type="match status" value="1"/>
</dbReference>
<dbReference type="InterPro" id="IPR000577">
    <property type="entry name" value="Carb_kinase_FGGY"/>
</dbReference>
<dbReference type="SUPFAM" id="SSF53067">
    <property type="entry name" value="Actin-like ATPase domain"/>
    <property type="match status" value="2"/>
</dbReference>
<dbReference type="CDD" id="cd07769">
    <property type="entry name" value="ASKHA_NBD_FGGY_GK"/>
    <property type="match status" value="1"/>
</dbReference>
<feature type="domain" description="Carbohydrate kinase FGGY C-terminal" evidence="10">
    <location>
        <begin position="263"/>
        <end position="452"/>
    </location>
</feature>
<evidence type="ECO:0000256" key="5">
    <source>
        <dbReference type="ARBA" id="ARBA00022840"/>
    </source>
</evidence>
<feature type="domain" description="Carbohydrate kinase FGGY N-terminal" evidence="9">
    <location>
        <begin position="8"/>
        <end position="253"/>
    </location>
</feature>
<proteinExistence type="inferred from homology"/>
<gene>
    <name evidence="11" type="ORF">D7294_20075</name>
</gene>
<dbReference type="InterPro" id="IPR018484">
    <property type="entry name" value="FGGY_N"/>
</dbReference>
<comment type="caution">
    <text evidence="11">The sequence shown here is derived from an EMBL/GenBank/DDBJ whole genome shotgun (WGS) entry which is preliminary data.</text>
</comment>
<dbReference type="PANTHER" id="PTHR10196">
    <property type="entry name" value="SUGAR KINASE"/>
    <property type="match status" value="1"/>
</dbReference>
<sequence length="508" mass="52179">MAAAAPLLLALDQGTSATKAVLLDAATREPVAAASAPLAAAHPRPGWVEQSAEEVWQSVCAAVRDCLAGHDPRRVAGLGLSTQRESMLLWERATGRPLGPLLGWQDRRTARACADLLREGAQELVRARTGLPLDPMFSALKAQWLLDAHDPGRHRARRGELCLGTVDSWLLWRLGGGAAHVIEAGNASRTQLFRLRPGDWDEELLGLFRVPRAALPRVLPSTGPFPAVRGLPPLPDGTPVAAVLGDSHAALFGHGAFAPGAVKATYGTGSSVMGLAGAPAGEGAGAGGELCLTLAWHDAAAGEEPAYALEGNIRSSGATLRWLAGVLGLSEAELAERAAPDAEGVHLVPAFGGLAAPWWDSAATGLLSGLTLGTGVPQLARAALESIAFQVADVVAAVDRAAGRVEVILADGGASANSALMQLQADLSGRAVRRPADAGLSARGAAHLAGCALGLFGRAELAAARDAPGSAAGFAPRLPAAERERRLRDWHGAVARARGGAPGRERAP</sequence>
<dbReference type="EMBL" id="RBAL01000012">
    <property type="protein sequence ID" value="RKN39741.1"/>
    <property type="molecule type" value="Genomic_DNA"/>
</dbReference>
<dbReference type="GO" id="GO:0005829">
    <property type="term" value="C:cytosol"/>
    <property type="evidence" value="ECO:0007669"/>
    <property type="project" value="TreeGrafter"/>
</dbReference>
<keyword evidence="2 7" id="KW-0808">Transferase</keyword>
<dbReference type="Gene3D" id="3.30.420.40">
    <property type="match status" value="2"/>
</dbReference>